<comment type="caution">
    <text evidence="1">The sequence shown here is derived from an EMBL/GenBank/DDBJ whole genome shotgun (WGS) entry which is preliminary data.</text>
</comment>
<dbReference type="AlphaFoldDB" id="L1QD83"/>
<dbReference type="eggNOG" id="COG1514">
    <property type="taxonomic scope" value="Bacteria"/>
</dbReference>
<dbReference type="PANTHER" id="PTHR40037:SF1">
    <property type="entry name" value="PHOSPHOESTERASE SAOUHSC_00951-RELATED"/>
    <property type="match status" value="1"/>
</dbReference>
<organism evidence="1 2">
    <name type="scientific">Clostridium celatum DSM 1785</name>
    <dbReference type="NCBI Taxonomy" id="545697"/>
    <lineage>
        <taxon>Bacteria</taxon>
        <taxon>Bacillati</taxon>
        <taxon>Bacillota</taxon>
        <taxon>Clostridia</taxon>
        <taxon>Eubacteriales</taxon>
        <taxon>Clostridiaceae</taxon>
        <taxon>Clostridium</taxon>
    </lineage>
</organism>
<name>L1QD83_9CLOT</name>
<dbReference type="PANTHER" id="PTHR40037">
    <property type="entry name" value="PHOSPHOESTERASE YJCG-RELATED"/>
    <property type="match status" value="1"/>
</dbReference>
<dbReference type="Pfam" id="PF13563">
    <property type="entry name" value="2_5_RNA_ligase2"/>
    <property type="match status" value="1"/>
</dbReference>
<proteinExistence type="predicted"/>
<dbReference type="InterPro" id="IPR009097">
    <property type="entry name" value="Cyclic_Pdiesterase"/>
</dbReference>
<gene>
    <name evidence="1" type="ORF">HMPREF0216_02417</name>
</gene>
<dbReference type="Proteomes" id="UP000010420">
    <property type="component" value="Unassembled WGS sequence"/>
</dbReference>
<dbReference type="OrthoDB" id="1524661at2"/>
<dbReference type="Gene3D" id="3.90.1140.10">
    <property type="entry name" value="Cyclic phosphodiesterase"/>
    <property type="match status" value="1"/>
</dbReference>
<dbReference type="HOGENOM" id="CLU_1529999_0_0_9"/>
<dbReference type="InterPro" id="IPR050580">
    <property type="entry name" value="2H_phosphoesterase_YjcG-like"/>
</dbReference>
<evidence type="ECO:0000313" key="1">
    <source>
        <dbReference type="EMBL" id="EKY25650.1"/>
    </source>
</evidence>
<keyword evidence="2" id="KW-1185">Reference proteome</keyword>
<dbReference type="RefSeq" id="WP_005214260.1">
    <property type="nucleotide sequence ID" value="NZ_KB291657.1"/>
</dbReference>
<sequence length="177" mass="21033">MRYVIVSVVKGEAGNFNNNLRNDILNKFNVKSSKLPAHFTIKSPFEYDGKISDLENCIENLCSSEIAFNYKVKGYNHFDDRVIYMDVKMSNEGKKFHDKLITELSKIPYIQFNEIDGKDKIFHVTLSSKKIKNVYNKLWNYINLFPCDFNCKFDNVCIYKWIENNWILHKEYIIKKF</sequence>
<evidence type="ECO:0000313" key="2">
    <source>
        <dbReference type="Proteomes" id="UP000010420"/>
    </source>
</evidence>
<accession>L1QD83</accession>
<reference evidence="1 2" key="1">
    <citation type="submission" date="2012-05" db="EMBL/GenBank/DDBJ databases">
        <authorList>
            <person name="Weinstock G."/>
            <person name="Sodergren E."/>
            <person name="Lobos E.A."/>
            <person name="Fulton L."/>
            <person name="Fulton R."/>
            <person name="Courtney L."/>
            <person name="Fronick C."/>
            <person name="O'Laughlin M."/>
            <person name="Godfrey J."/>
            <person name="Wilson R.M."/>
            <person name="Miner T."/>
            <person name="Farmer C."/>
            <person name="Delehaunty K."/>
            <person name="Cordes M."/>
            <person name="Minx P."/>
            <person name="Tomlinson C."/>
            <person name="Chen J."/>
            <person name="Wollam A."/>
            <person name="Pepin K.H."/>
            <person name="Bhonagiri V."/>
            <person name="Zhang X."/>
            <person name="Suruliraj S."/>
            <person name="Warren W."/>
            <person name="Mitreva M."/>
            <person name="Mardis E.R."/>
            <person name="Wilson R.K."/>
        </authorList>
    </citation>
    <scope>NUCLEOTIDE SEQUENCE [LARGE SCALE GENOMIC DNA]</scope>
    <source>
        <strain evidence="1 2">DSM 1785</strain>
    </source>
</reference>
<protein>
    <submittedName>
        <fullName evidence="1">Uncharacterized protein</fullName>
    </submittedName>
</protein>
<dbReference type="PATRIC" id="fig|545697.3.peg.2380"/>
<dbReference type="EMBL" id="AMEZ01000066">
    <property type="protein sequence ID" value="EKY25650.1"/>
    <property type="molecule type" value="Genomic_DNA"/>
</dbReference>
<dbReference type="SUPFAM" id="SSF55144">
    <property type="entry name" value="LigT-like"/>
    <property type="match status" value="1"/>
</dbReference>
<dbReference type="STRING" id="545697.HMPREF0216_02417"/>